<keyword evidence="7" id="KW-0238">DNA-binding</keyword>
<sequence length="149" mass="17399">MKISEEKVDKIMKLLKEKGYKYTDKRKAMVELLVNEDRYINAKYVSETLGKMYPGLSFDTIYRNLSTYEELGILETTEIKGEKYFKIGCLETDHHHHHHICLGCGKAKIIHVHVCDNLEIDELKGYQIDGHKFEVYGLCPDCLKKEDKK</sequence>
<dbReference type="Proteomes" id="UP000070355">
    <property type="component" value="Unassembled WGS sequence"/>
</dbReference>
<dbReference type="PANTHER" id="PTHR33202">
    <property type="entry name" value="ZINC UPTAKE REGULATION PROTEIN"/>
    <property type="match status" value="1"/>
</dbReference>
<keyword evidence="3" id="KW-0963">Cytoplasm</keyword>
<evidence type="ECO:0000256" key="10">
    <source>
        <dbReference type="PIRSR" id="PIRSR602481-2"/>
    </source>
</evidence>
<keyword evidence="5 9" id="KW-0862">Zinc</keyword>
<dbReference type="InterPro" id="IPR043135">
    <property type="entry name" value="Fur_C"/>
</dbReference>
<dbReference type="GO" id="GO:0045892">
    <property type="term" value="P:negative regulation of DNA-templated transcription"/>
    <property type="evidence" value="ECO:0007669"/>
    <property type="project" value="TreeGrafter"/>
</dbReference>
<feature type="binding site" evidence="10">
    <location>
        <position position="131"/>
    </location>
    <ligand>
        <name>Fe cation</name>
        <dbReference type="ChEBI" id="CHEBI:24875"/>
    </ligand>
</feature>
<dbReference type="GO" id="GO:0000976">
    <property type="term" value="F:transcription cis-regulatory region binding"/>
    <property type="evidence" value="ECO:0007669"/>
    <property type="project" value="TreeGrafter"/>
</dbReference>
<dbReference type="CDD" id="cd07153">
    <property type="entry name" value="Fur_like"/>
    <property type="match status" value="1"/>
</dbReference>
<keyword evidence="6" id="KW-0805">Transcription regulation</keyword>
<dbReference type="InterPro" id="IPR002481">
    <property type="entry name" value="FUR"/>
</dbReference>
<protein>
    <submittedName>
        <fullName evidence="11">Transcriptional regulator, Fur family</fullName>
    </submittedName>
</protein>
<dbReference type="PATRIC" id="fig|1379.3.peg.558"/>
<dbReference type="EMBL" id="LSDC01000033">
    <property type="protein sequence ID" value="KXB61575.1"/>
    <property type="molecule type" value="Genomic_DNA"/>
</dbReference>
<feature type="binding site" evidence="9">
    <location>
        <position position="101"/>
    </location>
    <ligand>
        <name>Zn(2+)</name>
        <dbReference type="ChEBI" id="CHEBI:29105"/>
    </ligand>
</feature>
<keyword evidence="8" id="KW-0804">Transcription</keyword>
<gene>
    <name evidence="11" type="ORF">HMPREF3186_00561</name>
</gene>
<dbReference type="InterPro" id="IPR036388">
    <property type="entry name" value="WH-like_DNA-bd_sf"/>
</dbReference>
<accession>A0A134A1N7</accession>
<dbReference type="Gene3D" id="1.10.10.10">
    <property type="entry name" value="Winged helix-like DNA-binding domain superfamily/Winged helix DNA-binding domain"/>
    <property type="match status" value="1"/>
</dbReference>
<evidence type="ECO:0000313" key="12">
    <source>
        <dbReference type="Proteomes" id="UP000070355"/>
    </source>
</evidence>
<dbReference type="RefSeq" id="WP_060913828.1">
    <property type="nucleotide sequence ID" value="NZ_JAGZGJ010000003.1"/>
</dbReference>
<evidence type="ECO:0000256" key="9">
    <source>
        <dbReference type="PIRSR" id="PIRSR602481-1"/>
    </source>
</evidence>
<keyword evidence="9" id="KW-0479">Metal-binding</keyword>
<dbReference type="GO" id="GO:0008270">
    <property type="term" value="F:zinc ion binding"/>
    <property type="evidence" value="ECO:0007669"/>
    <property type="project" value="TreeGrafter"/>
</dbReference>
<evidence type="ECO:0000313" key="11">
    <source>
        <dbReference type="EMBL" id="KXB61575.1"/>
    </source>
</evidence>
<dbReference type="GO" id="GO:1900376">
    <property type="term" value="P:regulation of secondary metabolite biosynthetic process"/>
    <property type="evidence" value="ECO:0007669"/>
    <property type="project" value="TreeGrafter"/>
</dbReference>
<proteinExistence type="inferred from homology"/>
<evidence type="ECO:0000256" key="8">
    <source>
        <dbReference type="ARBA" id="ARBA00023163"/>
    </source>
</evidence>
<dbReference type="GO" id="GO:0005737">
    <property type="term" value="C:cytoplasm"/>
    <property type="evidence" value="ECO:0007669"/>
    <property type="project" value="UniProtKB-SubCell"/>
</dbReference>
<evidence type="ECO:0000256" key="4">
    <source>
        <dbReference type="ARBA" id="ARBA00022491"/>
    </source>
</evidence>
<dbReference type="OrthoDB" id="8659436at2"/>
<dbReference type="STRING" id="1379.HMPREF3186_00561"/>
<comment type="similarity">
    <text evidence="2">Belongs to the Fur family.</text>
</comment>
<keyword evidence="10" id="KW-0408">Iron</keyword>
<evidence type="ECO:0000256" key="7">
    <source>
        <dbReference type="ARBA" id="ARBA00023125"/>
    </source>
</evidence>
<dbReference type="PANTHER" id="PTHR33202:SF1">
    <property type="entry name" value="FERRIC UPTAKE REGULATION PROTEIN"/>
    <property type="match status" value="1"/>
</dbReference>
<evidence type="ECO:0000256" key="6">
    <source>
        <dbReference type="ARBA" id="ARBA00023015"/>
    </source>
</evidence>
<comment type="subcellular location">
    <subcellularLocation>
        <location evidence="1">Cytoplasm</location>
    </subcellularLocation>
</comment>
<comment type="caution">
    <text evidence="11">The sequence shown here is derived from an EMBL/GenBank/DDBJ whole genome shotgun (WGS) entry which is preliminary data.</text>
</comment>
<comment type="cofactor">
    <cofactor evidence="9">
        <name>Zn(2+)</name>
        <dbReference type="ChEBI" id="CHEBI:29105"/>
    </cofactor>
    <text evidence="9">Binds 1 zinc ion per subunit.</text>
</comment>
<feature type="binding site" evidence="9">
    <location>
        <position position="142"/>
    </location>
    <ligand>
        <name>Zn(2+)</name>
        <dbReference type="ChEBI" id="CHEBI:29105"/>
    </ligand>
</feature>
<keyword evidence="4" id="KW-0678">Repressor</keyword>
<feature type="binding site" evidence="9">
    <location>
        <position position="104"/>
    </location>
    <ligand>
        <name>Zn(2+)</name>
        <dbReference type="ChEBI" id="CHEBI:29105"/>
    </ligand>
</feature>
<dbReference type="InterPro" id="IPR036390">
    <property type="entry name" value="WH_DNA-bd_sf"/>
</dbReference>
<evidence type="ECO:0000256" key="5">
    <source>
        <dbReference type="ARBA" id="ARBA00022833"/>
    </source>
</evidence>
<feature type="binding site" evidence="9">
    <location>
        <position position="139"/>
    </location>
    <ligand>
        <name>Zn(2+)</name>
        <dbReference type="ChEBI" id="CHEBI:29105"/>
    </ligand>
</feature>
<reference evidence="12" key="1">
    <citation type="submission" date="2016-01" db="EMBL/GenBank/DDBJ databases">
        <authorList>
            <person name="Mitreva M."/>
            <person name="Pepin K.H."/>
            <person name="Mihindukulasuriya K.A."/>
            <person name="Fulton R."/>
            <person name="Fronick C."/>
            <person name="O'Laughlin M."/>
            <person name="Miner T."/>
            <person name="Herter B."/>
            <person name="Rosa B.A."/>
            <person name="Cordes M."/>
            <person name="Tomlinson C."/>
            <person name="Wollam A."/>
            <person name="Palsikar V.B."/>
            <person name="Mardis E.R."/>
            <person name="Wilson R.K."/>
        </authorList>
    </citation>
    <scope>NUCLEOTIDE SEQUENCE [LARGE SCALE GENOMIC DNA]</scope>
    <source>
        <strain evidence="12">DNF01167</strain>
    </source>
</reference>
<dbReference type="SUPFAM" id="SSF46785">
    <property type="entry name" value="Winged helix' DNA-binding domain"/>
    <property type="match status" value="1"/>
</dbReference>
<evidence type="ECO:0000256" key="3">
    <source>
        <dbReference type="ARBA" id="ARBA00022490"/>
    </source>
</evidence>
<dbReference type="GO" id="GO:0003700">
    <property type="term" value="F:DNA-binding transcription factor activity"/>
    <property type="evidence" value="ECO:0007669"/>
    <property type="project" value="InterPro"/>
</dbReference>
<evidence type="ECO:0000256" key="1">
    <source>
        <dbReference type="ARBA" id="ARBA00004496"/>
    </source>
</evidence>
<evidence type="ECO:0000256" key="2">
    <source>
        <dbReference type="ARBA" id="ARBA00007957"/>
    </source>
</evidence>
<feature type="binding site" evidence="10">
    <location>
        <position position="95"/>
    </location>
    <ligand>
        <name>Fe cation</name>
        <dbReference type="ChEBI" id="CHEBI:24875"/>
    </ligand>
</feature>
<organism evidence="11 12">
    <name type="scientific">Gemella haemolysans</name>
    <dbReference type="NCBI Taxonomy" id="1379"/>
    <lineage>
        <taxon>Bacteria</taxon>
        <taxon>Bacillati</taxon>
        <taxon>Bacillota</taxon>
        <taxon>Bacilli</taxon>
        <taxon>Bacillales</taxon>
        <taxon>Gemellaceae</taxon>
        <taxon>Gemella</taxon>
    </lineage>
</organism>
<comment type="cofactor">
    <cofactor evidence="10">
        <name>Mn(2+)</name>
        <dbReference type="ChEBI" id="CHEBI:29035"/>
    </cofactor>
    <cofactor evidence="10">
        <name>Fe(2+)</name>
        <dbReference type="ChEBI" id="CHEBI:29033"/>
    </cofactor>
    <text evidence="10">Binds 1 Mn(2+) or Fe(2+) ion per subunit.</text>
</comment>
<name>A0A134A1N7_9BACL</name>
<dbReference type="AlphaFoldDB" id="A0A134A1N7"/>
<dbReference type="Gene3D" id="3.30.1490.190">
    <property type="match status" value="1"/>
</dbReference>
<dbReference type="Pfam" id="PF01475">
    <property type="entry name" value="FUR"/>
    <property type="match status" value="1"/>
</dbReference>